<feature type="compositionally biased region" description="Basic and acidic residues" evidence="2">
    <location>
        <begin position="2751"/>
        <end position="2766"/>
    </location>
</feature>
<evidence type="ECO:0000256" key="3">
    <source>
        <dbReference type="SAM" id="Phobius"/>
    </source>
</evidence>
<dbReference type="InterPro" id="IPR019449">
    <property type="entry name" value="FMP27_WPPW_RBG"/>
</dbReference>
<dbReference type="InterPro" id="IPR021369">
    <property type="entry name" value="DUF2985"/>
</dbReference>
<feature type="region of interest" description="Disordered" evidence="2">
    <location>
        <begin position="2723"/>
        <end position="2796"/>
    </location>
</feature>
<keyword evidence="3" id="KW-0812">Transmembrane</keyword>
<evidence type="ECO:0000313" key="8">
    <source>
        <dbReference type="Proteomes" id="UP000308197"/>
    </source>
</evidence>
<keyword evidence="1" id="KW-0175">Coiled coil</keyword>
<sequence>MRVFSATEFFLHALLLRPLDDLTLWSILLIWIVRFLTLSLLFRTYIGPAVVRLVSSRLRIRSISLRSIRGVYFKAGSGTWTVDRIGISYHKPSSGTAARFSIQVQGLSLELDERSNARQRPRMRPRPTPSRLARRLWRAVYSLFALGYTTLEPYCRPAVRTFFVATLRLAIRALPAVTNGLDFELDSASVSLADIPGIRFSVGYAKLNSSVTLAYLPSVVSAEDAKHRVAHKRFASVADWNARVRGSLRRTWDRAWGATQVAASVTLQITAVSGHVDKNSELFAGDHRGHYFLDVPGITFSVGARLNPHQGVEPRSVQTSLDFGKVNLQLDVMQKLLKAMKERNNGDGTREEIFEATGLHNPPIASSQASGAWGSPLSPVSPFMGALSASMRWRWATKHSVDVKHPPRITAKRLPYVSCIKDIEVKVARVTASYQPAALPEGGPAVLYATLQDVALKAGLSRPGRSEIHQRWLGTGSGAGADSEAYTVVFVVQQVTLDRNGVGELMDHLRVVTLKSFRWDSLISQWPSPWLRGTAFLAGDPNAQLLVSNISLDAVEVTERLDMLEKLARRERPREFVERAIYGQPLLPPLLSPVPRIAFGVHVGDISLRLISPTSADDQEPFVLEARTSGISGSMDSHFNSRPDSCYGNVERDHGGLDMHFRYGLVVNRTYADVWFGPDAHMRGAHPQSFPAASYPNETIVQVDTIHIDGTGHGLGEFGDEAGGIVSIDVSSIYTNSQCVAEDISIELWQQDVIKALSCILARTTGHSKPKPPMPSRRLLDRLPFGLVSSVSVGRFMVFMTSPDLAPEDTLNISRGLACRMGFSVSYSALRPIHCSRMWGVVARGDQRSKLSLPVEQVFHAVTEPGISSSAESSRALVQVAIWDIVLRDALATPFAADDPYGVGDSSVHHRSLEFLHIENVNVEVAVSGERPNGLPLPNTVDDCLVEVSIPSVRAVMHLAQIYNVLLAVHTIRSLLPSRPPKSTPSMSGPPPTLRLAVQCHLEHFQLLWGFPLSSKMFMRLSSLSCHISDDRKVAVEWDHVLAGVNAPITRDGTQRDEWEELVRLPRWRVELSPDASPLAVRIKGDSGRLRIPFDFVLADLILDINLTIKSVKHLTRMVAEGTYSDPPSPPEEDAKRIPNIHIDLGRLVVEAADERLEARLGLIWRTGFGAAKVRQEREEAFMAKVATITSPKPAPTPASMGNTETDFQFSSKHTVSVMDARNRLNQVHGVAWRAALQQARVRQTEREEAHLQAPVGSLRMPLYLDGDMVTLNPISPVPPLVRLTFNQLSLSITPPSFPYAAIPDFLHEAGQGLPRDTAFSLLVPMHIHFTVASLRLTFREYPLPLLHIPPDSKGLHAGLEFDSDVVIAEEMGTDKSVEWVPCQIVKADSGMHGASRLSVRIPKTLMPVKSYARPTIRVMTDGITDFSWGVSYGFATQELMRVIDTLSHAPRDSSPAIGFWDKLRLVFHWRLKVLFRGEVHLHMKGSRDPYEIRGHGAGFALCWKGNPQLLIGQPNEAKELIQVVSDSMLVIIPNIESSYGEDADKANEDGGRRAQIICAKFRSGVCFGVGFVLERACGPECSRCSGKPFDRQCRLFDFEPHYDVKLEWKDSIPEIKSGHDSYNGFRSDFIHMSISLTPGLRRKTAHLQPSSLHLSPEVFAHFWSWWHLFNGALSLPIRQGKLYPRKRPISPKLGQHLATLKYLVSVSQIFISHVYVDDSQDAWADGVTPYVGVKALIEDFHADMHQRDTETTEATKGGTKTVRHKPFYAVEVALKGLDLRTMLAVFSDPLKQCTPLDFSPTGSSYRTRNKLTPIDLQSHWVDMDDFAVNEIEAPAETEVYLLPTASCPRFNYFKRTDDDDFGSPDKPSARSKFGSEDSHVCFIGKEPSIPKIQMELASARVERLRQKAQEDDHLRQNGDAKRRATNDLPRMITLLQNYISQLEQVDKASKGTARSRNSTYYMPNDLVAPEEWAGFDNVYQVHSPHIIMDNAIRDIMMQYYYCSRSRRGFEYHMAQRAVKFIRDQAQAAVTEFHRETEAEAHKGPAASAQAAAAAVKKLLVGDAGAAPSVDFQPQTVSKLPSAVDPLYGWAEGVSARKGHFCLLLKPQIVLRSTEDSESVCVLAAVQGKLKTFSIMDDANANDPVSGKVMNRNFAWLTGLQTFSPSATNTSGKDYVPLEVLIDLRADNSDFDRLVPQTDATFQYDKFNRLRLRNEVTSVAKTSKHHHAHLQNQTDLVRLHVPRFTVSANDRHFQAISNIVTNLVLFTDAAHKTRAEKLEGLLFSYDFTNLSSASDVVANMQQRLRQALETKYDAEQKLHGFGNPGRVELLKIDAHILLLVEELNLIFDAIKLAQDKANNESDQRSALLLHASSEEVSWRMLDQQGQLLAKLAVRDTDFYWLSRRDSSTVNNLAVGDLQAFDGAADAEWTEILSKYDEPSTHPLVKRKLFLLAHWVVLPPVGGITIYEDFDLSFHPMRLQIDIRVGRKIMEYLWPARRKRQQEGAEAELFTIPDDIANGPSASKSGELPAFMYTDSPRHASFDLPPRKSLDASRLAPPKPALRRLGTSRSFTDLRNSRQDSLQVPRIHRTNSSSSLRANSLALSKPLLSTGRSMTLGRSQETDDAAEMKTRASQKTFVRVKVASLHLLLSIAKEDSFLCRDARIRTRDLEYRNQTWSFEELVDQFIPSGRNWRGWVKVAFQQPLVPVLPVARELITKTKWIASKKEANHERPSRPSTPKLLRKPPRSGSTDALRKSQDAPRKSREQPRISSALSDPPFLTAEPESIDDATIGPKREGMRKRAISLFRRKSHSGKNSVESLDATRASSKVFDHIMAIPRRPLRRSLSRRVEPPTPAAGPSQLRDSNGIPLRPVHRHGDTYSLEGQQADLRVPMEDDEGLEGSRVNIAIEHMSDHEHEYNDPLEEHHHDDIVEHLDVIDPQVSTVSTLTNAMNSIVIPPLSFYSRKPVIVLPRLKKKRRKVTDTEKGETPQDDQTHHDALDEHVEDVLSKRDKFRRVMQGVWSFCKTPLGFITAIYGFLVVFWGTGIVLFLVKWINLHNDITQGFWVELCQQVETGLFTATSIGFIPFRIMDTYRIVKIWRYKRKIARLRQKVGLPELYDPDDLPDPVYDPNYVQVLTEKEQIDLHYQQHQFMKSQTWYRPHGTQTHRAFPINLALWICVCNDLNSFFQCLLSGTMWGLDRFQRPAWTTGTTLPAAFVAGIIAGVLIYWGGRKTRRTEQVTDRLRTALEMDGQATGDETSSRAGRVEEASERPNGSTSTNMLTADTTRPSTETAASAPGGSSPVLARDAEKGLDVPGGESQPQTQAKPQAKPQATTMDRNQSSRSLQFAEEMVVPAAGDVPRS</sequence>
<evidence type="ECO:0000313" key="7">
    <source>
        <dbReference type="EMBL" id="TFK91481.1"/>
    </source>
</evidence>
<feature type="transmembrane region" description="Helical" evidence="3">
    <location>
        <begin position="3026"/>
        <end position="3049"/>
    </location>
</feature>
<feature type="compositionally biased region" description="Basic and acidic residues" evidence="2">
    <location>
        <begin position="2978"/>
        <end position="2997"/>
    </location>
</feature>
<keyword evidence="3" id="KW-1133">Transmembrane helix</keyword>
<feature type="region of interest" description="Disordered" evidence="2">
    <location>
        <begin position="3244"/>
        <end position="3360"/>
    </location>
</feature>
<feature type="compositionally biased region" description="Polar residues" evidence="2">
    <location>
        <begin position="3334"/>
        <end position="3343"/>
    </location>
</feature>
<protein>
    <recommendedName>
        <fullName evidence="9">Golgi-body localization protein domain-containing protein</fullName>
    </recommendedName>
</protein>
<name>A0A5C3PQ17_9APHY</name>
<evidence type="ECO:0000259" key="5">
    <source>
        <dbReference type="SMART" id="SM01215"/>
    </source>
</evidence>
<dbReference type="Pfam" id="PF10344">
    <property type="entry name" value="Hobbit"/>
    <property type="match status" value="1"/>
</dbReference>
<proteinExistence type="predicted"/>
<dbReference type="InParanoid" id="A0A5C3PQ17"/>
<evidence type="ECO:0000256" key="2">
    <source>
        <dbReference type="SAM" id="MobiDB-lite"/>
    </source>
</evidence>
<dbReference type="SMART" id="SM01215">
    <property type="entry name" value="Fmp27_SW"/>
    <property type="match status" value="1"/>
</dbReference>
<feature type="compositionally biased region" description="Polar residues" evidence="2">
    <location>
        <begin position="2566"/>
        <end position="2581"/>
    </location>
</feature>
<dbReference type="Pfam" id="PF11204">
    <property type="entry name" value="DUF2985"/>
    <property type="match status" value="1"/>
</dbReference>
<feature type="region of interest" description="Disordered" evidence="2">
    <location>
        <begin position="2541"/>
        <end position="2594"/>
    </location>
</feature>
<accession>A0A5C3PQ17</accession>
<dbReference type="InterPro" id="IPR019415">
    <property type="entry name" value="FMP27_SW_RBG"/>
</dbReference>
<feature type="compositionally biased region" description="Basic and acidic residues" evidence="2">
    <location>
        <begin position="1908"/>
        <end position="1926"/>
    </location>
</feature>
<feature type="region of interest" description="Disordered" evidence="2">
    <location>
        <begin position="1908"/>
        <end position="1927"/>
    </location>
</feature>
<gene>
    <name evidence="7" type="ORF">K466DRAFT_482696</name>
</gene>
<keyword evidence="8" id="KW-1185">Reference proteome</keyword>
<feature type="transmembrane region" description="Helical" evidence="3">
    <location>
        <begin position="3171"/>
        <end position="3196"/>
    </location>
</feature>
<feature type="domain" description="FMP27/BLTP2/Hobbit GFWDK motif-containing RBG unit" evidence="4">
    <location>
        <begin position="1341"/>
        <end position="1493"/>
    </location>
</feature>
<dbReference type="EMBL" id="ML211019">
    <property type="protein sequence ID" value="TFK91481.1"/>
    <property type="molecule type" value="Genomic_DNA"/>
</dbReference>
<dbReference type="PANTHER" id="PTHR15678">
    <property type="entry name" value="ANTIGEN MLAA-22-RELATED"/>
    <property type="match status" value="1"/>
</dbReference>
<dbReference type="InterPro" id="IPR019441">
    <property type="entry name" value="FMP27/BLTP2/Hobbit_GFWDK_RBG"/>
</dbReference>
<feature type="compositionally biased region" description="Polar residues" evidence="2">
    <location>
        <begin position="3270"/>
        <end position="3291"/>
    </location>
</feature>
<feature type="domain" description="FMP27 WPPW motif-containing RBG unit" evidence="6">
    <location>
        <begin position="1733"/>
        <end position="2181"/>
    </location>
</feature>
<reference evidence="7 8" key="1">
    <citation type="journal article" date="2019" name="Nat. Ecol. Evol.">
        <title>Megaphylogeny resolves global patterns of mushroom evolution.</title>
        <authorList>
            <person name="Varga T."/>
            <person name="Krizsan K."/>
            <person name="Foldi C."/>
            <person name="Dima B."/>
            <person name="Sanchez-Garcia M."/>
            <person name="Sanchez-Ramirez S."/>
            <person name="Szollosi G.J."/>
            <person name="Szarkandi J.G."/>
            <person name="Papp V."/>
            <person name="Albert L."/>
            <person name="Andreopoulos W."/>
            <person name="Angelini C."/>
            <person name="Antonin V."/>
            <person name="Barry K.W."/>
            <person name="Bougher N.L."/>
            <person name="Buchanan P."/>
            <person name="Buyck B."/>
            <person name="Bense V."/>
            <person name="Catcheside P."/>
            <person name="Chovatia M."/>
            <person name="Cooper J."/>
            <person name="Damon W."/>
            <person name="Desjardin D."/>
            <person name="Finy P."/>
            <person name="Geml J."/>
            <person name="Haridas S."/>
            <person name="Hughes K."/>
            <person name="Justo A."/>
            <person name="Karasinski D."/>
            <person name="Kautmanova I."/>
            <person name="Kiss B."/>
            <person name="Kocsube S."/>
            <person name="Kotiranta H."/>
            <person name="LaButti K.M."/>
            <person name="Lechner B.E."/>
            <person name="Liimatainen K."/>
            <person name="Lipzen A."/>
            <person name="Lukacs Z."/>
            <person name="Mihaltcheva S."/>
            <person name="Morgado L.N."/>
            <person name="Niskanen T."/>
            <person name="Noordeloos M.E."/>
            <person name="Ohm R.A."/>
            <person name="Ortiz-Santana B."/>
            <person name="Ovrebo C."/>
            <person name="Racz N."/>
            <person name="Riley R."/>
            <person name="Savchenko A."/>
            <person name="Shiryaev A."/>
            <person name="Soop K."/>
            <person name="Spirin V."/>
            <person name="Szebenyi C."/>
            <person name="Tomsovsky M."/>
            <person name="Tulloss R.E."/>
            <person name="Uehling J."/>
            <person name="Grigoriev I.V."/>
            <person name="Vagvolgyi C."/>
            <person name="Papp T."/>
            <person name="Martin F.M."/>
            <person name="Miettinen O."/>
            <person name="Hibbett D.S."/>
            <person name="Nagy L.G."/>
        </authorList>
    </citation>
    <scope>NUCLEOTIDE SEQUENCE [LARGE SCALE GENOMIC DNA]</scope>
    <source>
        <strain evidence="7 8">HHB13444</strain>
    </source>
</reference>
<dbReference type="SMART" id="SM01214">
    <property type="entry name" value="Fmp27_GFWDK"/>
    <property type="match status" value="1"/>
</dbReference>
<organism evidence="7 8">
    <name type="scientific">Polyporus arcularius HHB13444</name>
    <dbReference type="NCBI Taxonomy" id="1314778"/>
    <lineage>
        <taxon>Eukaryota</taxon>
        <taxon>Fungi</taxon>
        <taxon>Dikarya</taxon>
        <taxon>Basidiomycota</taxon>
        <taxon>Agaricomycotina</taxon>
        <taxon>Agaricomycetes</taxon>
        <taxon>Polyporales</taxon>
        <taxon>Polyporaceae</taxon>
        <taxon>Polyporus</taxon>
    </lineage>
</organism>
<feature type="compositionally biased region" description="Low complexity" evidence="2">
    <location>
        <begin position="3318"/>
        <end position="3333"/>
    </location>
</feature>
<dbReference type="Proteomes" id="UP000308197">
    <property type="component" value="Unassembled WGS sequence"/>
</dbReference>
<feature type="coiled-coil region" evidence="1">
    <location>
        <begin position="2290"/>
        <end position="2317"/>
    </location>
</feature>
<dbReference type="PANTHER" id="PTHR15678:SF6">
    <property type="entry name" value="BRIDGE-LIKE LIPID TRANSFER PROTEIN FAMILY MEMBER 2"/>
    <property type="match status" value="1"/>
</dbReference>
<feature type="region of interest" description="Disordered" evidence="2">
    <location>
        <begin position="2841"/>
        <end position="2874"/>
    </location>
</feature>
<evidence type="ECO:0000259" key="4">
    <source>
        <dbReference type="SMART" id="SM01214"/>
    </source>
</evidence>
<feature type="region of interest" description="Disordered" evidence="2">
    <location>
        <begin position="2977"/>
        <end position="2997"/>
    </location>
</feature>
<dbReference type="STRING" id="1314778.A0A5C3PQ17"/>
<feature type="transmembrane region" description="Helical" evidence="3">
    <location>
        <begin position="3208"/>
        <end position="3226"/>
    </location>
</feature>
<dbReference type="SMART" id="SM01216">
    <property type="entry name" value="Fmp27_WPPW"/>
    <property type="match status" value="1"/>
</dbReference>
<feature type="compositionally biased region" description="Basic and acidic residues" evidence="2">
    <location>
        <begin position="2541"/>
        <end position="2550"/>
    </location>
</feature>
<evidence type="ECO:0000259" key="6">
    <source>
        <dbReference type="SMART" id="SM01216"/>
    </source>
</evidence>
<keyword evidence="3" id="KW-0472">Membrane</keyword>
<dbReference type="InterPro" id="IPR045167">
    <property type="entry name" value="Hobbit"/>
</dbReference>
<evidence type="ECO:0008006" key="9">
    <source>
        <dbReference type="Google" id="ProtNLM"/>
    </source>
</evidence>
<feature type="domain" description="FMP27 SW motif-containing RBG unit" evidence="5">
    <location>
        <begin position="1220"/>
        <end position="1323"/>
    </location>
</feature>
<feature type="compositionally biased region" description="Basic and acidic residues" evidence="2">
    <location>
        <begin position="2723"/>
        <end position="2732"/>
    </location>
</feature>
<evidence type="ECO:0000256" key="1">
    <source>
        <dbReference type="SAM" id="Coils"/>
    </source>
</evidence>